<sequence>MKVNFVSEITAFYRWLKSRHLSNNAQLLWFHLFCYWNEAGFPDWLQVDTLRMMGMVQMKSKNTLIRARDELINAGLLTVAKGKHKAPNKYQFVLFDGSNRCGSNFEPQTGSKTGSKMGSKTGTETGRLYKLNQTKANSKKEKTAYGEFGNVLLTIDEVAKLQADHPDSWEELIRRLDIGKESKGYQYSNDYAALLTWIDKDEREKTEQAFQELMADLY</sequence>
<comment type="caution">
    <text evidence="1">The sequence shown here is derived from an EMBL/GenBank/DDBJ whole genome shotgun (WGS) entry which is preliminary data.</text>
</comment>
<dbReference type="EMBL" id="VSLA01000011">
    <property type="protein sequence ID" value="TYC86382.1"/>
    <property type="molecule type" value="Genomic_DNA"/>
</dbReference>
<dbReference type="RefSeq" id="WP_148637254.1">
    <property type="nucleotide sequence ID" value="NZ_VSLA01000011.1"/>
</dbReference>
<organism evidence="1 2">
    <name type="scientific">Acetobacterium wieringae</name>
    <dbReference type="NCBI Taxonomy" id="52694"/>
    <lineage>
        <taxon>Bacteria</taxon>
        <taxon>Bacillati</taxon>
        <taxon>Bacillota</taxon>
        <taxon>Clostridia</taxon>
        <taxon>Eubacteriales</taxon>
        <taxon>Eubacteriaceae</taxon>
        <taxon>Acetobacterium</taxon>
    </lineage>
</organism>
<name>A0A5D0WPY5_9FIRM</name>
<dbReference type="Proteomes" id="UP000322619">
    <property type="component" value="Unassembled WGS sequence"/>
</dbReference>
<proteinExistence type="predicted"/>
<evidence type="ECO:0000313" key="1">
    <source>
        <dbReference type="EMBL" id="TYC86382.1"/>
    </source>
</evidence>
<protein>
    <submittedName>
        <fullName evidence="1">Uncharacterized protein</fullName>
    </submittedName>
</protein>
<gene>
    <name evidence="1" type="ORF">FXB42_06765</name>
</gene>
<dbReference type="AlphaFoldDB" id="A0A5D0WPY5"/>
<evidence type="ECO:0000313" key="2">
    <source>
        <dbReference type="Proteomes" id="UP000322619"/>
    </source>
</evidence>
<reference evidence="1 2" key="1">
    <citation type="submission" date="2019-08" db="EMBL/GenBank/DDBJ databases">
        <title>Isolation and enrichment of carboxydotrophic bacteria from anaerobic sludge for the production of bio-based chemicals from syngas.</title>
        <authorList>
            <person name="Antares A.L."/>
            <person name="Moreira J."/>
            <person name="Diender M."/>
            <person name="Parshina S.N."/>
            <person name="Stams A.J.M."/>
            <person name="Alves M."/>
            <person name="Alves J.I."/>
            <person name="Sousa D.Z."/>
        </authorList>
    </citation>
    <scope>NUCLEOTIDE SEQUENCE [LARGE SCALE GENOMIC DNA]</scope>
    <source>
        <strain evidence="1 2">JM</strain>
    </source>
</reference>
<accession>A0A5D0WPY5</accession>